<keyword evidence="2" id="KW-1185">Reference proteome</keyword>
<feature type="non-terminal residue" evidence="1">
    <location>
        <position position="133"/>
    </location>
</feature>
<feature type="non-terminal residue" evidence="1">
    <location>
        <position position="1"/>
    </location>
</feature>
<dbReference type="STRING" id="215637.A0A4V1J551"/>
<gene>
    <name evidence="1" type="ORF">BJ085DRAFT_12147</name>
</gene>
<dbReference type="Proteomes" id="UP000268162">
    <property type="component" value="Unassembled WGS sequence"/>
</dbReference>
<protein>
    <submittedName>
        <fullName evidence="1">Uncharacterized protein</fullName>
    </submittedName>
</protein>
<dbReference type="Gene3D" id="2.60.40.640">
    <property type="match status" value="1"/>
</dbReference>
<organism evidence="1 2">
    <name type="scientific">Dimargaris cristalligena</name>
    <dbReference type="NCBI Taxonomy" id="215637"/>
    <lineage>
        <taxon>Eukaryota</taxon>
        <taxon>Fungi</taxon>
        <taxon>Fungi incertae sedis</taxon>
        <taxon>Zoopagomycota</taxon>
        <taxon>Kickxellomycotina</taxon>
        <taxon>Dimargaritomycetes</taxon>
        <taxon>Dimargaritales</taxon>
        <taxon>Dimargaritaceae</taxon>
        <taxon>Dimargaris</taxon>
    </lineage>
</organism>
<evidence type="ECO:0000313" key="1">
    <source>
        <dbReference type="EMBL" id="RKP37839.1"/>
    </source>
</evidence>
<reference evidence="2" key="1">
    <citation type="journal article" date="2018" name="Nat. Microbiol.">
        <title>Leveraging single-cell genomics to expand the fungal tree of life.</title>
        <authorList>
            <person name="Ahrendt S.R."/>
            <person name="Quandt C.A."/>
            <person name="Ciobanu D."/>
            <person name="Clum A."/>
            <person name="Salamov A."/>
            <person name="Andreopoulos B."/>
            <person name="Cheng J.F."/>
            <person name="Woyke T."/>
            <person name="Pelin A."/>
            <person name="Henrissat B."/>
            <person name="Reynolds N.K."/>
            <person name="Benny G.L."/>
            <person name="Smith M.E."/>
            <person name="James T.Y."/>
            <person name="Grigoriev I.V."/>
        </authorList>
    </citation>
    <scope>NUCLEOTIDE SEQUENCE [LARGE SCALE GENOMIC DNA]</scope>
    <source>
        <strain evidence="2">RSA 468</strain>
    </source>
</reference>
<evidence type="ECO:0000313" key="2">
    <source>
        <dbReference type="Proteomes" id="UP000268162"/>
    </source>
</evidence>
<dbReference type="InterPro" id="IPR014752">
    <property type="entry name" value="Arrestin-like_C"/>
</dbReference>
<accession>A0A4V1J551</accession>
<dbReference type="AlphaFoldDB" id="A0A4V1J551"/>
<sequence>LPAGHHQYDFELVLPGAMIESVHTHHLSVVYKLKAVARRPGFRPNLLATEYVAIKRQPAAWSWNHLNCLSINNTWNSQLHYEVFLPLRSCTDEEAIDVSFKFVPLDPAVRIISVRILLKEYAKYVSPGTGREK</sequence>
<name>A0A4V1J551_9FUNG</name>
<dbReference type="EMBL" id="ML002440">
    <property type="protein sequence ID" value="RKP37839.1"/>
    <property type="molecule type" value="Genomic_DNA"/>
</dbReference>
<proteinExistence type="predicted"/>